<evidence type="ECO:0000256" key="3">
    <source>
        <dbReference type="ARBA" id="ARBA00022898"/>
    </source>
</evidence>
<comment type="cofactor">
    <cofactor evidence="1">
        <name>pyridoxal 5'-phosphate</name>
        <dbReference type="ChEBI" id="CHEBI:597326"/>
    </cofactor>
</comment>
<dbReference type="SUPFAM" id="SSF53383">
    <property type="entry name" value="PLP-dependent transferases"/>
    <property type="match status" value="1"/>
</dbReference>
<dbReference type="GO" id="GO:0030170">
    <property type="term" value="F:pyridoxal phosphate binding"/>
    <property type="evidence" value="ECO:0007669"/>
    <property type="project" value="InterPro"/>
</dbReference>
<name>A0A1G5XC17_9EURY</name>
<comment type="similarity">
    <text evidence="5">Belongs to the class-II pyridoxal-phosphate-dependent aminotransferase family. MalY/PatB cystathionine beta-lyase subfamily.</text>
</comment>
<accession>A0A1G5XC17</accession>
<sequence length="393" mass="45194">MKNTEYDFESVIDRKDTYCLKWDLFGDDLPMWVADMDFRVAPPIQNAIQKRAEHPVYGYTIVPDELFEAYINWWDRRYDLKMSKEDMLYSIGVMPSISSMIRCLTDEKDEILIQTPVYHVFFYVIEDNNRKVLENQLIYENGEYSIDFDDLDEKLSKVKLMILCNPHNPVGKIFSKDDLARIGELCKKHGVILISDEIHCDLTDPGIKYIPFEADDYVIRCLSPSKSFNIAGFQSSIVHTTNSELLEKIKTQMHVDNSDSCNVFAASAVMAAYNESEDWLEQLRETIFKNKQIVRDYLKSELPIIKLVECEATYLLWLDCSALNVSSKILSEFLRSNQGLFLSAGIDFGQSGDTFLRMNIACPEELLIDGLQRLKGGIIALNNINNLSNHTSF</sequence>
<dbReference type="InterPro" id="IPR015421">
    <property type="entry name" value="PyrdxlP-dep_Trfase_major"/>
</dbReference>
<feature type="domain" description="Aminotransferase class I/classII large" evidence="6">
    <location>
        <begin position="56"/>
        <end position="367"/>
    </location>
</feature>
<dbReference type="EMBL" id="FMXB01000020">
    <property type="protein sequence ID" value="SDA67287.1"/>
    <property type="molecule type" value="Genomic_DNA"/>
</dbReference>
<dbReference type="PANTHER" id="PTHR43525:SF1">
    <property type="entry name" value="PROTEIN MALY"/>
    <property type="match status" value="1"/>
</dbReference>
<dbReference type="Pfam" id="PF00155">
    <property type="entry name" value="Aminotran_1_2"/>
    <property type="match status" value="1"/>
</dbReference>
<dbReference type="InterPro" id="IPR015422">
    <property type="entry name" value="PyrdxlP-dep_Trfase_small"/>
</dbReference>
<dbReference type="AlphaFoldDB" id="A0A1G5XC17"/>
<evidence type="ECO:0000313" key="8">
    <source>
        <dbReference type="Proteomes" id="UP000323439"/>
    </source>
</evidence>
<dbReference type="InterPro" id="IPR015424">
    <property type="entry name" value="PyrdxlP-dep_Trfase"/>
</dbReference>
<evidence type="ECO:0000256" key="2">
    <source>
        <dbReference type="ARBA" id="ARBA00012224"/>
    </source>
</evidence>
<keyword evidence="4 7" id="KW-0456">Lyase</keyword>
<reference evidence="7 8" key="1">
    <citation type="submission" date="2016-10" db="EMBL/GenBank/DDBJ databases">
        <authorList>
            <person name="Varghese N."/>
            <person name="Submissions S."/>
        </authorList>
    </citation>
    <scope>NUCLEOTIDE SEQUENCE [LARGE SCALE GENOMIC DNA]</scope>
    <source>
        <strain evidence="7 8">DSM 16643</strain>
    </source>
</reference>
<dbReference type="InterPro" id="IPR027619">
    <property type="entry name" value="C-S_lyase_PatB-like"/>
</dbReference>
<dbReference type="NCBIfam" id="TIGR04350">
    <property type="entry name" value="C_S_lyase_PatB"/>
    <property type="match status" value="1"/>
</dbReference>
<evidence type="ECO:0000256" key="5">
    <source>
        <dbReference type="ARBA" id="ARBA00037974"/>
    </source>
</evidence>
<dbReference type="RefSeq" id="WP_149732557.1">
    <property type="nucleotide sequence ID" value="NZ_FMXB01000020.1"/>
</dbReference>
<evidence type="ECO:0000259" key="6">
    <source>
        <dbReference type="Pfam" id="PF00155"/>
    </source>
</evidence>
<protein>
    <recommendedName>
        <fullName evidence="2">cysteine-S-conjugate beta-lyase</fullName>
        <ecNumber evidence="2">4.4.1.13</ecNumber>
    </recommendedName>
</protein>
<dbReference type="STRING" id="230361.sm9_1361"/>
<dbReference type="Proteomes" id="UP000323439">
    <property type="component" value="Unassembled WGS sequence"/>
</dbReference>
<keyword evidence="8" id="KW-1185">Reference proteome</keyword>
<dbReference type="EC" id="4.4.1.13" evidence="2"/>
<dbReference type="Gene3D" id="3.90.1150.10">
    <property type="entry name" value="Aspartate Aminotransferase, domain 1"/>
    <property type="match status" value="1"/>
</dbReference>
<dbReference type="CDD" id="cd00609">
    <property type="entry name" value="AAT_like"/>
    <property type="match status" value="1"/>
</dbReference>
<dbReference type="GO" id="GO:0047804">
    <property type="term" value="F:cysteine-S-conjugate beta-lyase activity"/>
    <property type="evidence" value="ECO:0007669"/>
    <property type="project" value="UniProtKB-EC"/>
</dbReference>
<organism evidence="7 8">
    <name type="scientific">Methanobrevibacter millerae</name>
    <dbReference type="NCBI Taxonomy" id="230361"/>
    <lineage>
        <taxon>Archaea</taxon>
        <taxon>Methanobacteriati</taxon>
        <taxon>Methanobacteriota</taxon>
        <taxon>Methanomada group</taxon>
        <taxon>Methanobacteria</taxon>
        <taxon>Methanobacteriales</taxon>
        <taxon>Methanobacteriaceae</taxon>
        <taxon>Methanobrevibacter</taxon>
    </lineage>
</organism>
<dbReference type="InterPro" id="IPR004839">
    <property type="entry name" value="Aminotransferase_I/II_large"/>
</dbReference>
<dbReference type="PANTHER" id="PTHR43525">
    <property type="entry name" value="PROTEIN MALY"/>
    <property type="match status" value="1"/>
</dbReference>
<evidence type="ECO:0000256" key="1">
    <source>
        <dbReference type="ARBA" id="ARBA00001933"/>
    </source>
</evidence>
<dbReference type="OrthoDB" id="372018at2157"/>
<dbReference type="Gene3D" id="3.40.640.10">
    <property type="entry name" value="Type I PLP-dependent aspartate aminotransferase-like (Major domain)"/>
    <property type="match status" value="1"/>
</dbReference>
<gene>
    <name evidence="7" type="ORF">SAMN02910315_02066</name>
</gene>
<evidence type="ECO:0000256" key="4">
    <source>
        <dbReference type="ARBA" id="ARBA00023239"/>
    </source>
</evidence>
<keyword evidence="3" id="KW-0663">Pyridoxal phosphate</keyword>
<proteinExistence type="inferred from homology"/>
<dbReference type="InterPro" id="IPR051798">
    <property type="entry name" value="Class-II_PLP-Dep_Aminotrans"/>
</dbReference>
<evidence type="ECO:0000313" key="7">
    <source>
        <dbReference type="EMBL" id="SDA67287.1"/>
    </source>
</evidence>